<keyword evidence="4" id="KW-0539">Nucleus</keyword>
<proteinExistence type="predicted"/>
<organism evidence="7 8">
    <name type="scientific">Linnemannia exigua</name>
    <dbReference type="NCBI Taxonomy" id="604196"/>
    <lineage>
        <taxon>Eukaryota</taxon>
        <taxon>Fungi</taxon>
        <taxon>Fungi incertae sedis</taxon>
        <taxon>Mucoromycota</taxon>
        <taxon>Mortierellomycotina</taxon>
        <taxon>Mortierellomycetes</taxon>
        <taxon>Mortierellales</taxon>
        <taxon>Mortierellaceae</taxon>
        <taxon>Linnemannia</taxon>
    </lineage>
</organism>
<keyword evidence="2" id="KW-0805">Transcription regulation</keyword>
<evidence type="ECO:0000313" key="8">
    <source>
        <dbReference type="Proteomes" id="UP001194580"/>
    </source>
</evidence>
<keyword evidence="3" id="KW-0804">Transcription</keyword>
<dbReference type="InterPro" id="IPR037525">
    <property type="entry name" value="Velvet_dom"/>
</dbReference>
<gene>
    <name evidence="7" type="ORF">BGZ95_003585</name>
</gene>
<accession>A0AAD4H3L4</accession>
<evidence type="ECO:0000259" key="6">
    <source>
        <dbReference type="PROSITE" id="PS51821"/>
    </source>
</evidence>
<dbReference type="InterPro" id="IPR038491">
    <property type="entry name" value="Velvet_dom_sf"/>
</dbReference>
<evidence type="ECO:0000256" key="3">
    <source>
        <dbReference type="ARBA" id="ARBA00023163"/>
    </source>
</evidence>
<dbReference type="PROSITE" id="PS51821">
    <property type="entry name" value="VELVET"/>
    <property type="match status" value="1"/>
</dbReference>
<dbReference type="Pfam" id="PF11754">
    <property type="entry name" value="Velvet"/>
    <property type="match status" value="1"/>
</dbReference>
<reference evidence="7" key="1">
    <citation type="journal article" date="2020" name="Fungal Divers.">
        <title>Resolving the Mortierellaceae phylogeny through synthesis of multi-gene phylogenetics and phylogenomics.</title>
        <authorList>
            <person name="Vandepol N."/>
            <person name="Liber J."/>
            <person name="Desiro A."/>
            <person name="Na H."/>
            <person name="Kennedy M."/>
            <person name="Barry K."/>
            <person name="Grigoriev I.V."/>
            <person name="Miller A.N."/>
            <person name="O'Donnell K."/>
            <person name="Stajich J.E."/>
            <person name="Bonito G."/>
        </authorList>
    </citation>
    <scope>NUCLEOTIDE SEQUENCE</scope>
    <source>
        <strain evidence="7">NRRL 28262</strain>
    </source>
</reference>
<evidence type="ECO:0000256" key="1">
    <source>
        <dbReference type="ARBA" id="ARBA00004123"/>
    </source>
</evidence>
<dbReference type="GO" id="GO:0005634">
    <property type="term" value="C:nucleus"/>
    <property type="evidence" value="ECO:0007669"/>
    <property type="project" value="UniProtKB-SubCell"/>
</dbReference>
<comment type="subcellular location">
    <subcellularLocation>
        <location evidence="1">Nucleus</location>
    </subcellularLocation>
</comment>
<dbReference type="EMBL" id="JAAAIL010001826">
    <property type="protein sequence ID" value="KAG0264430.1"/>
    <property type="molecule type" value="Genomic_DNA"/>
</dbReference>
<evidence type="ECO:0000256" key="2">
    <source>
        <dbReference type="ARBA" id="ARBA00023015"/>
    </source>
</evidence>
<dbReference type="PANTHER" id="PTHR33572">
    <property type="entry name" value="SPORE DEVELOPMENT REGULATOR VOSA"/>
    <property type="match status" value="1"/>
</dbReference>
<name>A0AAD4H3L4_9FUNG</name>
<keyword evidence="8" id="KW-1185">Reference proteome</keyword>
<protein>
    <recommendedName>
        <fullName evidence="6">Velvet domain-containing protein</fullName>
    </recommendedName>
</protein>
<sequence length="229" mass="24558">MDPPPIVRLTVRGADGSLIGLHTPGNVDISQCMVMAELFTADRLQPCSLVANPATTTVIPDTPHIRTIGDSTMSVLHLAVPPPISARNLTGSTGASGDLLKDLTGNYGIFFAFPDLSVRTDGVYTLKFSFVMLPDSPLVPSPVLATVFSAPFEIFHAKRFPGMIKSTPLSKMLFDQGVRIPLRKETRVGRNRNLVLSEPEGVKATAEGGEGGEGAEDMEEIEVLEDKEV</sequence>
<comment type="caution">
    <text evidence="7">The sequence shown here is derived from an EMBL/GenBank/DDBJ whole genome shotgun (WGS) entry which is preliminary data.</text>
</comment>
<dbReference type="AlphaFoldDB" id="A0AAD4H3L4"/>
<feature type="region of interest" description="Disordered" evidence="5">
    <location>
        <begin position="199"/>
        <end position="229"/>
    </location>
</feature>
<feature type="compositionally biased region" description="Acidic residues" evidence="5">
    <location>
        <begin position="213"/>
        <end position="223"/>
    </location>
</feature>
<dbReference type="PANTHER" id="PTHR33572:SF3">
    <property type="entry name" value="VELVET COMPLEX SUBUNIT B"/>
    <property type="match status" value="1"/>
</dbReference>
<feature type="domain" description="Velvet" evidence="6">
    <location>
        <begin position="1"/>
        <end position="183"/>
    </location>
</feature>
<evidence type="ECO:0000256" key="4">
    <source>
        <dbReference type="ARBA" id="ARBA00023242"/>
    </source>
</evidence>
<evidence type="ECO:0000256" key="5">
    <source>
        <dbReference type="SAM" id="MobiDB-lite"/>
    </source>
</evidence>
<evidence type="ECO:0000313" key="7">
    <source>
        <dbReference type="EMBL" id="KAG0264430.1"/>
    </source>
</evidence>
<dbReference type="Proteomes" id="UP001194580">
    <property type="component" value="Unassembled WGS sequence"/>
</dbReference>
<dbReference type="InterPro" id="IPR021740">
    <property type="entry name" value="Velvet"/>
</dbReference>
<dbReference type="Gene3D" id="2.60.40.3960">
    <property type="entry name" value="Velvet domain"/>
    <property type="match status" value="1"/>
</dbReference>